<dbReference type="InterPro" id="IPR009045">
    <property type="entry name" value="Zn_M74/Hedgehog-like"/>
</dbReference>
<dbReference type="InterPro" id="IPR058193">
    <property type="entry name" value="VanY/YodJ_core_dom"/>
</dbReference>
<dbReference type="PROSITE" id="PS51257">
    <property type="entry name" value="PROKAR_LIPOPROTEIN"/>
    <property type="match status" value="1"/>
</dbReference>
<dbReference type="PANTHER" id="PTHR34385:SF1">
    <property type="entry name" value="PEPTIDOGLYCAN L-ALANYL-D-GLUTAMATE ENDOPEPTIDASE CWLK"/>
    <property type="match status" value="1"/>
</dbReference>
<protein>
    <submittedName>
        <fullName evidence="2">M15 family metallopeptidase</fullName>
    </submittedName>
</protein>
<evidence type="ECO:0000313" key="3">
    <source>
        <dbReference type="Proteomes" id="UP000752013"/>
    </source>
</evidence>
<dbReference type="RefSeq" id="WP_167703330.1">
    <property type="nucleotide sequence ID" value="NZ_CP118168.1"/>
</dbReference>
<dbReference type="SUPFAM" id="SSF55166">
    <property type="entry name" value="Hedgehog/DD-peptidase"/>
    <property type="match status" value="1"/>
</dbReference>
<gene>
    <name evidence="2" type="ORF">HCT46_03025</name>
</gene>
<accession>A0A968GET3</accession>
<name>A0A968GET3_9SPIO</name>
<dbReference type="CDD" id="cd14852">
    <property type="entry name" value="LD-carboxypeptidase"/>
    <property type="match status" value="1"/>
</dbReference>
<dbReference type="EMBL" id="JAATLK010000001">
    <property type="protein sequence ID" value="NIZ46888.1"/>
    <property type="molecule type" value="Genomic_DNA"/>
</dbReference>
<dbReference type="GO" id="GO:0008233">
    <property type="term" value="F:peptidase activity"/>
    <property type="evidence" value="ECO:0007669"/>
    <property type="project" value="InterPro"/>
</dbReference>
<dbReference type="InterPro" id="IPR052179">
    <property type="entry name" value="DD-CPase-like"/>
</dbReference>
<dbReference type="InterPro" id="IPR003709">
    <property type="entry name" value="VanY-like_core_dom"/>
</dbReference>
<dbReference type="GO" id="GO:0006508">
    <property type="term" value="P:proteolysis"/>
    <property type="evidence" value="ECO:0007669"/>
    <property type="project" value="InterPro"/>
</dbReference>
<reference evidence="2" key="1">
    <citation type="submission" date="2020-03" db="EMBL/GenBank/DDBJ databases">
        <title>Spirochaetal bacteria isolated from arthropods constitute a novel genus Entomospira genus novum within the order Spirochaetales.</title>
        <authorList>
            <person name="Grana-Miraglia L."/>
            <person name="Sikutova S."/>
            <person name="Fingerle V."/>
            <person name="Sing A."/>
            <person name="Castillo-Ramirez S."/>
            <person name="Margos G."/>
            <person name="Rudolf I."/>
        </authorList>
    </citation>
    <scope>NUCLEOTIDE SEQUENCE</scope>
    <source>
        <strain evidence="2">BR208</strain>
    </source>
</reference>
<feature type="domain" description="D-alanyl-D-alanine carboxypeptidase-like core" evidence="1">
    <location>
        <begin position="116"/>
        <end position="238"/>
    </location>
</feature>
<dbReference type="Gene3D" id="3.30.1380.10">
    <property type="match status" value="1"/>
</dbReference>
<sequence length="276" mass="31876">MLKVIWILLLGLFIISCGETSDTNQKEEVLFIHESFNVSQSDFAHLIMSCIDDELIQERILSDAFLFLDLVDQILSTDPNLLILVDKQHHLPADYVPHDLIALDSLSWVHVNRKGHFLREASVTALYEMHQQAKREGITLLVSSTYRSYDRQKDVYNGWVNSLGQVQADRLSAVAGSSQHQLGTAIDFGSIDASFTGTKMERWLASNAHLYGFSLSYPQGYELETGYDYESWHYRYIGSAAVQLQRMFFNNLQYQMLEFWEKNETLFRDIWKKKDA</sequence>
<dbReference type="AlphaFoldDB" id="A0A968GET3"/>
<evidence type="ECO:0000313" key="2">
    <source>
        <dbReference type="EMBL" id="NIZ46888.1"/>
    </source>
</evidence>
<proteinExistence type="predicted"/>
<comment type="caution">
    <text evidence="2">The sequence shown here is derived from an EMBL/GenBank/DDBJ whole genome shotgun (WGS) entry which is preliminary data.</text>
</comment>
<evidence type="ECO:0000259" key="1">
    <source>
        <dbReference type="Pfam" id="PF02557"/>
    </source>
</evidence>
<organism evidence="2 3">
    <name type="scientific">Entomospira nematocerorum</name>
    <dbReference type="NCBI Taxonomy" id="2719987"/>
    <lineage>
        <taxon>Bacteria</taxon>
        <taxon>Pseudomonadati</taxon>
        <taxon>Spirochaetota</taxon>
        <taxon>Spirochaetia</taxon>
        <taxon>Spirochaetales</taxon>
        <taxon>Spirochaetaceae</taxon>
        <taxon>Entomospira</taxon>
    </lineage>
</organism>
<dbReference type="PANTHER" id="PTHR34385">
    <property type="entry name" value="D-ALANYL-D-ALANINE CARBOXYPEPTIDASE"/>
    <property type="match status" value="1"/>
</dbReference>
<keyword evidence="3" id="KW-1185">Reference proteome</keyword>
<dbReference type="Proteomes" id="UP000752013">
    <property type="component" value="Unassembled WGS sequence"/>
</dbReference>
<dbReference type="Pfam" id="PF02557">
    <property type="entry name" value="VanY"/>
    <property type="match status" value="1"/>
</dbReference>